<sequence length="269" mass="29243">MGTGMVSRRGVFRMLAAGGVGATAAVVGMRAKSWFGPDRLPIDGGYAPAGNELGWHNGTVRTVWHVNTSRPLVALTFDDGPEPDWTPRVLDALDELGAKATFFVVGERLVKNAGLVKGRYARHEVGNHTWAHKDLAQRDERKVREQLRRCHDAITEHVGRVPTLLRPPWGHLGGSTLTVAEEFGYDVIMWSQRMRESVFVDDPGGIVADTAEAARPGTVILAHDVGPKDRLVCIDNLREIIKAVRARGFEFATVSELLAAADPAPATAT</sequence>
<dbReference type="EMBL" id="BONF01000032">
    <property type="protein sequence ID" value="GIF83962.1"/>
    <property type="molecule type" value="Genomic_DNA"/>
</dbReference>
<dbReference type="PANTHER" id="PTHR10587">
    <property type="entry name" value="GLYCOSYL TRANSFERASE-RELATED"/>
    <property type="match status" value="1"/>
</dbReference>
<reference evidence="2 3" key="1">
    <citation type="submission" date="2021-01" db="EMBL/GenBank/DDBJ databases">
        <title>Whole genome shotgun sequence of Catellatospora bangladeshensis NBRC 107357.</title>
        <authorList>
            <person name="Komaki H."/>
            <person name="Tamura T."/>
        </authorList>
    </citation>
    <scope>NUCLEOTIDE SEQUENCE [LARGE SCALE GENOMIC DNA]</scope>
    <source>
        <strain evidence="2 3">NBRC 107357</strain>
    </source>
</reference>
<protein>
    <recommendedName>
        <fullName evidence="1">NodB homology domain-containing protein</fullName>
    </recommendedName>
</protein>
<dbReference type="Proteomes" id="UP000601223">
    <property type="component" value="Unassembled WGS sequence"/>
</dbReference>
<proteinExistence type="predicted"/>
<gene>
    <name evidence="2" type="ORF">Cba03nite_53110</name>
</gene>
<dbReference type="Gene3D" id="3.20.20.370">
    <property type="entry name" value="Glycoside hydrolase/deacetylase"/>
    <property type="match status" value="1"/>
</dbReference>
<organism evidence="2 3">
    <name type="scientific">Catellatospora bangladeshensis</name>
    <dbReference type="NCBI Taxonomy" id="310355"/>
    <lineage>
        <taxon>Bacteria</taxon>
        <taxon>Bacillati</taxon>
        <taxon>Actinomycetota</taxon>
        <taxon>Actinomycetes</taxon>
        <taxon>Micromonosporales</taxon>
        <taxon>Micromonosporaceae</taxon>
        <taxon>Catellatospora</taxon>
    </lineage>
</organism>
<keyword evidence="3" id="KW-1185">Reference proteome</keyword>
<dbReference type="GO" id="GO:0016810">
    <property type="term" value="F:hydrolase activity, acting on carbon-nitrogen (but not peptide) bonds"/>
    <property type="evidence" value="ECO:0007669"/>
    <property type="project" value="InterPro"/>
</dbReference>
<feature type="domain" description="NodB homology" evidence="1">
    <location>
        <begin position="71"/>
        <end position="252"/>
    </location>
</feature>
<dbReference type="InterPro" id="IPR011330">
    <property type="entry name" value="Glyco_hydro/deAcase_b/a-brl"/>
</dbReference>
<dbReference type="Pfam" id="PF01522">
    <property type="entry name" value="Polysacc_deac_1"/>
    <property type="match status" value="1"/>
</dbReference>
<evidence type="ECO:0000313" key="2">
    <source>
        <dbReference type="EMBL" id="GIF83962.1"/>
    </source>
</evidence>
<dbReference type="GO" id="GO:0005975">
    <property type="term" value="P:carbohydrate metabolic process"/>
    <property type="evidence" value="ECO:0007669"/>
    <property type="project" value="InterPro"/>
</dbReference>
<accession>A0A8J3JNK1</accession>
<dbReference type="CDD" id="cd10917">
    <property type="entry name" value="CE4_NodB_like_6s_7s"/>
    <property type="match status" value="1"/>
</dbReference>
<comment type="caution">
    <text evidence="2">The sequence shown here is derived from an EMBL/GenBank/DDBJ whole genome shotgun (WGS) entry which is preliminary data.</text>
</comment>
<dbReference type="PROSITE" id="PS51677">
    <property type="entry name" value="NODB"/>
    <property type="match status" value="1"/>
</dbReference>
<name>A0A8J3JNK1_9ACTN</name>
<dbReference type="InterPro" id="IPR002509">
    <property type="entry name" value="NODB_dom"/>
</dbReference>
<evidence type="ECO:0000259" key="1">
    <source>
        <dbReference type="PROSITE" id="PS51677"/>
    </source>
</evidence>
<dbReference type="AlphaFoldDB" id="A0A8J3JNK1"/>
<evidence type="ECO:0000313" key="3">
    <source>
        <dbReference type="Proteomes" id="UP000601223"/>
    </source>
</evidence>
<dbReference type="InterPro" id="IPR050248">
    <property type="entry name" value="Polysacc_deacetylase_ArnD"/>
</dbReference>
<dbReference type="SUPFAM" id="SSF88713">
    <property type="entry name" value="Glycoside hydrolase/deacetylase"/>
    <property type="match status" value="1"/>
</dbReference>